<feature type="domain" description="HD" evidence="10">
    <location>
        <begin position="29"/>
        <end position="124"/>
    </location>
</feature>
<keyword evidence="7 9" id="KW-0472">Membrane</keyword>
<sequence length="409" mass="46281">MNEIVAQAKEFATELLGEKLPPAFTYHNLEHTSTVVEGVQEIGQAEALRAEEMDILLIAAWFHDTGYVHTQDEHEQESVRIATTFFKQVSADEALIAKVTACILATKPGSVPADKLQQVLRDADMFHLSKNNYFDRNNALRQEWAALYGKQYADLEWAQLNLEFLSQHQFATKYGKDHLAKEKEKIIKKIRKEIKKSGQKINAALIRDLGISESDLKDLKKKLLKAENRPERGIETMFRLTSKNHIDISGMADSKANIMISINSIIISVLLGGLMQKLDSNTHLIPPTIILLGVTLSSIVYSILSLRPNITSGKFTKEDIANHDTNLLFFGNFHKMKREDYHWGMNNLMENSAFLYSNLIDDIFFLGVVLAKKYRLLRTAYNIFMYGIVVAVFAFVVAILFFNASGVYG</sequence>
<organism evidence="12 13">
    <name type="scientific">Neolewinella lacunae</name>
    <dbReference type="NCBI Taxonomy" id="1517758"/>
    <lineage>
        <taxon>Bacteria</taxon>
        <taxon>Pseudomonadati</taxon>
        <taxon>Bacteroidota</taxon>
        <taxon>Saprospiria</taxon>
        <taxon>Saprospirales</taxon>
        <taxon>Lewinellaceae</taxon>
        <taxon>Neolewinella</taxon>
    </lineage>
</organism>
<comment type="subcellular location">
    <subcellularLocation>
        <location evidence="1">Cell membrane</location>
    </subcellularLocation>
</comment>
<keyword evidence="3 9" id="KW-0812">Transmembrane</keyword>
<protein>
    <submittedName>
        <fullName evidence="12">HD domain-containing protein</fullName>
    </submittedName>
</protein>
<accession>A0A923PPJ7</accession>
<dbReference type="InterPro" id="IPR003607">
    <property type="entry name" value="HD/PDEase_dom"/>
</dbReference>
<dbReference type="InterPro" id="IPR009218">
    <property type="entry name" value="HD_phosphohydro"/>
</dbReference>
<dbReference type="SUPFAM" id="SSF109604">
    <property type="entry name" value="HD-domain/PDEase-like"/>
    <property type="match status" value="1"/>
</dbReference>
<dbReference type="Pfam" id="PF18967">
    <property type="entry name" value="PycTM"/>
    <property type="match status" value="1"/>
</dbReference>
<keyword evidence="8" id="KW-0175">Coiled coil</keyword>
<evidence type="ECO:0000256" key="9">
    <source>
        <dbReference type="SAM" id="Phobius"/>
    </source>
</evidence>
<dbReference type="RefSeq" id="WP_187468231.1">
    <property type="nucleotide sequence ID" value="NZ_JACSIT010000151.1"/>
</dbReference>
<dbReference type="PANTHER" id="PTHR21174:SF0">
    <property type="entry name" value="HD PHOSPHOHYDROLASE FAMILY PROTEIN-RELATED"/>
    <property type="match status" value="1"/>
</dbReference>
<dbReference type="GO" id="GO:0005886">
    <property type="term" value="C:plasma membrane"/>
    <property type="evidence" value="ECO:0007669"/>
    <property type="project" value="UniProtKB-SubCell"/>
</dbReference>
<feature type="transmembrane region" description="Helical" evidence="9">
    <location>
        <begin position="256"/>
        <end position="275"/>
    </location>
</feature>
<keyword evidence="5 9" id="KW-1133">Transmembrane helix</keyword>
<proteinExistence type="predicted"/>
<dbReference type="Gene3D" id="1.10.3210.10">
    <property type="entry name" value="Hypothetical protein af1432"/>
    <property type="match status" value="1"/>
</dbReference>
<feature type="domain" description="Pycsar effector protein" evidence="11">
    <location>
        <begin position="237"/>
        <end position="397"/>
    </location>
</feature>
<dbReference type="PANTHER" id="PTHR21174">
    <property type="match status" value="1"/>
</dbReference>
<evidence type="ECO:0000256" key="6">
    <source>
        <dbReference type="ARBA" id="ARBA00023118"/>
    </source>
</evidence>
<keyword evidence="2" id="KW-1003">Cell membrane</keyword>
<dbReference type="GO" id="GO:0000166">
    <property type="term" value="F:nucleotide binding"/>
    <property type="evidence" value="ECO:0007669"/>
    <property type="project" value="UniProtKB-KW"/>
</dbReference>
<evidence type="ECO:0000256" key="3">
    <source>
        <dbReference type="ARBA" id="ARBA00022692"/>
    </source>
</evidence>
<name>A0A923PPJ7_9BACT</name>
<evidence type="ECO:0000259" key="11">
    <source>
        <dbReference type="Pfam" id="PF18967"/>
    </source>
</evidence>
<keyword evidence="6" id="KW-0051">Antiviral defense</keyword>
<keyword evidence="13" id="KW-1185">Reference proteome</keyword>
<dbReference type="EMBL" id="JACSIT010000151">
    <property type="protein sequence ID" value="MBC6996215.1"/>
    <property type="molecule type" value="Genomic_DNA"/>
</dbReference>
<reference evidence="12" key="1">
    <citation type="submission" date="2020-08" db="EMBL/GenBank/DDBJ databases">
        <title>Lewinella bacteria from marine environments.</title>
        <authorList>
            <person name="Zhong Y."/>
        </authorList>
    </citation>
    <scope>NUCLEOTIDE SEQUENCE</scope>
    <source>
        <strain evidence="12">KCTC 42187</strain>
    </source>
</reference>
<evidence type="ECO:0000313" key="12">
    <source>
        <dbReference type="EMBL" id="MBC6996215.1"/>
    </source>
</evidence>
<dbReference type="InterPro" id="IPR043760">
    <property type="entry name" value="PycTM_dom"/>
</dbReference>
<dbReference type="InterPro" id="IPR006674">
    <property type="entry name" value="HD_domain"/>
</dbReference>
<evidence type="ECO:0000313" key="13">
    <source>
        <dbReference type="Proteomes" id="UP000650081"/>
    </source>
</evidence>
<gene>
    <name evidence="12" type="ORF">H9S92_18740</name>
</gene>
<evidence type="ECO:0000256" key="8">
    <source>
        <dbReference type="SAM" id="Coils"/>
    </source>
</evidence>
<feature type="transmembrane region" description="Helical" evidence="9">
    <location>
        <begin position="383"/>
        <end position="404"/>
    </location>
</feature>
<feature type="coiled-coil region" evidence="8">
    <location>
        <begin position="180"/>
        <end position="229"/>
    </location>
</feature>
<dbReference type="AlphaFoldDB" id="A0A923PPJ7"/>
<dbReference type="CDD" id="cd00077">
    <property type="entry name" value="HDc"/>
    <property type="match status" value="1"/>
</dbReference>
<comment type="caution">
    <text evidence="12">The sequence shown here is derived from an EMBL/GenBank/DDBJ whole genome shotgun (WGS) entry which is preliminary data.</text>
</comment>
<evidence type="ECO:0000256" key="4">
    <source>
        <dbReference type="ARBA" id="ARBA00022741"/>
    </source>
</evidence>
<evidence type="ECO:0000256" key="7">
    <source>
        <dbReference type="ARBA" id="ARBA00023136"/>
    </source>
</evidence>
<evidence type="ECO:0000256" key="5">
    <source>
        <dbReference type="ARBA" id="ARBA00022989"/>
    </source>
</evidence>
<evidence type="ECO:0000259" key="10">
    <source>
        <dbReference type="Pfam" id="PF01966"/>
    </source>
</evidence>
<evidence type="ECO:0000256" key="2">
    <source>
        <dbReference type="ARBA" id="ARBA00022475"/>
    </source>
</evidence>
<dbReference type="GO" id="GO:0051607">
    <property type="term" value="P:defense response to virus"/>
    <property type="evidence" value="ECO:0007669"/>
    <property type="project" value="UniProtKB-KW"/>
</dbReference>
<dbReference type="Pfam" id="PF01966">
    <property type="entry name" value="HD"/>
    <property type="match status" value="1"/>
</dbReference>
<dbReference type="Proteomes" id="UP000650081">
    <property type="component" value="Unassembled WGS sequence"/>
</dbReference>
<keyword evidence="4" id="KW-0547">Nucleotide-binding</keyword>
<evidence type="ECO:0000256" key="1">
    <source>
        <dbReference type="ARBA" id="ARBA00004236"/>
    </source>
</evidence>
<feature type="transmembrane region" description="Helical" evidence="9">
    <location>
        <begin position="284"/>
        <end position="304"/>
    </location>
</feature>